<keyword evidence="3" id="KW-1185">Reference proteome</keyword>
<evidence type="ECO:0000313" key="2">
    <source>
        <dbReference type="EMBL" id="KAG2500844.1"/>
    </source>
</evidence>
<dbReference type="AlphaFoldDB" id="A0A836C6E6"/>
<comment type="caution">
    <text evidence="2">The sequence shown here is derived from an EMBL/GenBank/DDBJ whole genome shotgun (WGS) entry which is preliminary data.</text>
</comment>
<dbReference type="InterPro" id="IPR051218">
    <property type="entry name" value="Sec_MonoDiacylglyc_Lipase"/>
</dbReference>
<gene>
    <name evidence="2" type="ORF">HYH03_001605</name>
</gene>
<evidence type="ECO:0000259" key="1">
    <source>
        <dbReference type="Pfam" id="PF01764"/>
    </source>
</evidence>
<dbReference type="OrthoDB" id="544680at2759"/>
<dbReference type="Gene3D" id="3.40.50.1820">
    <property type="entry name" value="alpha/beta hydrolase"/>
    <property type="match status" value="1"/>
</dbReference>
<dbReference type="CDD" id="cd00519">
    <property type="entry name" value="Lipase_3"/>
    <property type="match status" value="1"/>
</dbReference>
<evidence type="ECO:0000313" key="3">
    <source>
        <dbReference type="Proteomes" id="UP000612055"/>
    </source>
</evidence>
<sequence length="369" mass="39211">MSEPCCPVVCTCHAYLACSNNASQADPESGVLSRSGVFDAGATVDKPTNAYVMMMLSHFSYPPSFIVGGRGALSQDVFDERFRATVLPRLGATAMTSLWGADDVQAILLESFDALFVVFAGSNSAADWFSNLDALTHNITTTDFSATPVTLPRGFFLQYNGSRDLILSAVSAKMEAAPFKKLWFTGHSLGSALTTLFATRAQRIGLPVAGVYTFGSPTVGDAAYVAAYASLGLASRTYQYVVPKDPIPTLPAAFSHPTPEISTQRGCVRRRLNEVADARASSGAAHTDTALGAAAVAAAAAAEGRDGERGVVASGTGSRRMLLGNMGDSRVPHSLLRNYAADVYKCQLSPEDRANVPDIEYFQYWGLME</sequence>
<dbReference type="Proteomes" id="UP000612055">
    <property type="component" value="Unassembled WGS sequence"/>
</dbReference>
<name>A0A836C6E6_9CHLO</name>
<dbReference type="InterPro" id="IPR002921">
    <property type="entry name" value="Fungal_lipase-type"/>
</dbReference>
<protein>
    <recommendedName>
        <fullName evidence="1">Fungal lipase-type domain-containing protein</fullName>
    </recommendedName>
</protein>
<dbReference type="GO" id="GO:0006629">
    <property type="term" value="P:lipid metabolic process"/>
    <property type="evidence" value="ECO:0007669"/>
    <property type="project" value="InterPro"/>
</dbReference>
<reference evidence="2" key="1">
    <citation type="journal article" date="2020" name="bioRxiv">
        <title>Comparative genomics of Chlamydomonas.</title>
        <authorList>
            <person name="Craig R.J."/>
            <person name="Hasan A.R."/>
            <person name="Ness R.W."/>
            <person name="Keightley P.D."/>
        </authorList>
    </citation>
    <scope>NUCLEOTIDE SEQUENCE</scope>
    <source>
        <strain evidence="2">CCAP 11/70</strain>
    </source>
</reference>
<dbReference type="PANTHER" id="PTHR45856:SF24">
    <property type="entry name" value="FUNGAL LIPASE-LIKE DOMAIN-CONTAINING PROTEIN"/>
    <property type="match status" value="1"/>
</dbReference>
<feature type="domain" description="Fungal lipase-type" evidence="1">
    <location>
        <begin position="116"/>
        <end position="253"/>
    </location>
</feature>
<dbReference type="EMBL" id="JAEHOE010000003">
    <property type="protein sequence ID" value="KAG2500844.1"/>
    <property type="molecule type" value="Genomic_DNA"/>
</dbReference>
<organism evidence="2 3">
    <name type="scientific">Edaphochlamys debaryana</name>
    <dbReference type="NCBI Taxonomy" id="47281"/>
    <lineage>
        <taxon>Eukaryota</taxon>
        <taxon>Viridiplantae</taxon>
        <taxon>Chlorophyta</taxon>
        <taxon>core chlorophytes</taxon>
        <taxon>Chlorophyceae</taxon>
        <taxon>CS clade</taxon>
        <taxon>Chlamydomonadales</taxon>
        <taxon>Chlamydomonadales incertae sedis</taxon>
        <taxon>Edaphochlamys</taxon>
    </lineage>
</organism>
<dbReference type="SUPFAM" id="SSF53474">
    <property type="entry name" value="alpha/beta-Hydrolases"/>
    <property type="match status" value="1"/>
</dbReference>
<dbReference type="InterPro" id="IPR029058">
    <property type="entry name" value="AB_hydrolase_fold"/>
</dbReference>
<accession>A0A836C6E6</accession>
<dbReference type="PANTHER" id="PTHR45856">
    <property type="entry name" value="ALPHA/BETA-HYDROLASES SUPERFAMILY PROTEIN"/>
    <property type="match status" value="1"/>
</dbReference>
<dbReference type="Pfam" id="PF01764">
    <property type="entry name" value="Lipase_3"/>
    <property type="match status" value="1"/>
</dbReference>
<proteinExistence type="predicted"/>